<dbReference type="InterPro" id="IPR000086">
    <property type="entry name" value="NUDIX_hydrolase_dom"/>
</dbReference>
<dbReference type="GO" id="GO:0006281">
    <property type="term" value="P:DNA repair"/>
    <property type="evidence" value="ECO:0007669"/>
    <property type="project" value="UniProtKB-KW"/>
</dbReference>
<dbReference type="GO" id="GO:0044715">
    <property type="term" value="F:8-oxo-dGDP phosphatase activity"/>
    <property type="evidence" value="ECO:0007669"/>
    <property type="project" value="TreeGrafter"/>
</dbReference>
<dbReference type="GO" id="GO:0044716">
    <property type="term" value="F:8-oxo-GDP phosphatase activity"/>
    <property type="evidence" value="ECO:0007669"/>
    <property type="project" value="TreeGrafter"/>
</dbReference>
<dbReference type="GO" id="GO:0006260">
    <property type="term" value="P:DNA replication"/>
    <property type="evidence" value="ECO:0007669"/>
    <property type="project" value="UniProtKB-KW"/>
</dbReference>
<evidence type="ECO:0000259" key="12">
    <source>
        <dbReference type="PROSITE" id="PS51462"/>
    </source>
</evidence>
<dbReference type="EMBL" id="MPJZ01000010">
    <property type="protein sequence ID" value="OLU47152.1"/>
    <property type="molecule type" value="Genomic_DNA"/>
</dbReference>
<sequence>MKETLVKTVDVVCGALIRNGKVMIARRVSDVSGGWYEFPGGKVESGETGPEALKREWQEELGMEITDIQWLADGEDRQPDGLIRLRCYTCTSTQDPELRVHDDMVWTTPDHIYDWHFFESDRHLVEALKRRMEGDALHRQTGQQGNAGQ</sequence>
<dbReference type="Proteomes" id="UP000186758">
    <property type="component" value="Unassembled WGS sequence"/>
</dbReference>
<keyword evidence="4" id="KW-0235">DNA replication</keyword>
<dbReference type="Pfam" id="PF00293">
    <property type="entry name" value="NUDIX"/>
    <property type="match status" value="1"/>
</dbReference>
<dbReference type="PRINTS" id="PR00502">
    <property type="entry name" value="NUDIXFAMILY"/>
</dbReference>
<comment type="catalytic activity">
    <reaction evidence="10">
        <text>8-oxo-dGTP + H2O = 8-oxo-dGMP + diphosphate + H(+)</text>
        <dbReference type="Rhea" id="RHEA:31575"/>
        <dbReference type="ChEBI" id="CHEBI:15377"/>
        <dbReference type="ChEBI" id="CHEBI:15378"/>
        <dbReference type="ChEBI" id="CHEBI:33019"/>
        <dbReference type="ChEBI" id="CHEBI:63224"/>
        <dbReference type="ChEBI" id="CHEBI:77896"/>
        <dbReference type="EC" id="3.6.1.55"/>
    </reaction>
</comment>
<dbReference type="PANTHER" id="PTHR47707:SF1">
    <property type="entry name" value="NUDIX HYDROLASE FAMILY PROTEIN"/>
    <property type="match status" value="1"/>
</dbReference>
<evidence type="ECO:0000313" key="13">
    <source>
        <dbReference type="EMBL" id="OLU47152.1"/>
    </source>
</evidence>
<reference evidence="13 14" key="1">
    <citation type="submission" date="2016-11" db="EMBL/GenBank/DDBJ databases">
        <title>Description of two novel members of the family Erysipelotrichaceae: Ileibacterium lipovorans gen. nov., sp. nov. and Dubosiella newyorkensis, gen. nov., sp. nov.</title>
        <authorList>
            <person name="Cox L.M."/>
            <person name="Sohn J."/>
            <person name="Tyrrell K.L."/>
            <person name="Citron D.M."/>
            <person name="Lawson P.A."/>
            <person name="Patel N.B."/>
            <person name="Iizumi T."/>
            <person name="Perez-Perez G.I."/>
            <person name="Goldstein E.J."/>
            <person name="Blaser M.J."/>
        </authorList>
    </citation>
    <scope>NUCLEOTIDE SEQUENCE [LARGE SCALE GENOMIC DNA]</scope>
    <source>
        <strain evidence="13 14">NYU-BL-K8</strain>
    </source>
</reference>
<evidence type="ECO:0000256" key="1">
    <source>
        <dbReference type="ARBA" id="ARBA00001946"/>
    </source>
</evidence>
<dbReference type="Gene3D" id="3.90.79.10">
    <property type="entry name" value="Nucleoside Triphosphate Pyrophosphohydrolase"/>
    <property type="match status" value="1"/>
</dbReference>
<evidence type="ECO:0000256" key="10">
    <source>
        <dbReference type="ARBA" id="ARBA00035861"/>
    </source>
</evidence>
<feature type="domain" description="Nudix hydrolase" evidence="12">
    <location>
        <begin position="7"/>
        <end position="130"/>
    </location>
</feature>
<keyword evidence="9" id="KW-0234">DNA repair</keyword>
<keyword evidence="3" id="KW-0515">Mutator protein</keyword>
<keyword evidence="6" id="KW-0227">DNA damage</keyword>
<dbReference type="GO" id="GO:0008413">
    <property type="term" value="F:8-oxo-7,8-dihydroguanosine triphosphate pyrophosphatase activity"/>
    <property type="evidence" value="ECO:0007669"/>
    <property type="project" value="TreeGrafter"/>
</dbReference>
<keyword evidence="7" id="KW-0378">Hydrolase</keyword>
<comment type="similarity">
    <text evidence="2">Belongs to the Nudix hydrolase family.</text>
</comment>
<proteinExistence type="inferred from homology"/>
<dbReference type="InterPro" id="IPR015797">
    <property type="entry name" value="NUDIX_hydrolase-like_dom_sf"/>
</dbReference>
<evidence type="ECO:0000256" key="5">
    <source>
        <dbReference type="ARBA" id="ARBA00022723"/>
    </source>
</evidence>
<evidence type="ECO:0000256" key="7">
    <source>
        <dbReference type="ARBA" id="ARBA00022801"/>
    </source>
</evidence>
<dbReference type="PROSITE" id="PS51462">
    <property type="entry name" value="NUDIX"/>
    <property type="match status" value="1"/>
</dbReference>
<dbReference type="GO" id="GO:0035539">
    <property type="term" value="F:8-oxo-7,8-dihydrodeoxyguanosine triphosphate pyrophosphatase activity"/>
    <property type="evidence" value="ECO:0007669"/>
    <property type="project" value="UniProtKB-EC"/>
</dbReference>
<gene>
    <name evidence="13" type="ORF">BO223_01360</name>
</gene>
<dbReference type="CDD" id="cd03425">
    <property type="entry name" value="NUDIX_MutT_NudA_like"/>
    <property type="match status" value="1"/>
</dbReference>
<dbReference type="PANTHER" id="PTHR47707">
    <property type="entry name" value="8-OXO-DGTP DIPHOSPHATASE"/>
    <property type="match status" value="1"/>
</dbReference>
<name>A0A1Q9YN54_9FIRM</name>
<comment type="caution">
    <text evidence="13">The sequence shown here is derived from an EMBL/GenBank/DDBJ whole genome shotgun (WGS) entry which is preliminary data.</text>
</comment>
<dbReference type="AlphaFoldDB" id="A0A1Q9YN54"/>
<dbReference type="EC" id="3.6.1.55" evidence="11"/>
<protein>
    <recommendedName>
        <fullName evidence="11">8-oxo-dGTP diphosphatase</fullName>
        <ecNumber evidence="11">3.6.1.55</ecNumber>
    </recommendedName>
</protein>
<evidence type="ECO:0000256" key="11">
    <source>
        <dbReference type="ARBA" id="ARBA00038905"/>
    </source>
</evidence>
<dbReference type="GO" id="GO:0046872">
    <property type="term" value="F:metal ion binding"/>
    <property type="evidence" value="ECO:0007669"/>
    <property type="project" value="UniProtKB-KW"/>
</dbReference>
<comment type="cofactor">
    <cofactor evidence="1">
        <name>Mg(2+)</name>
        <dbReference type="ChEBI" id="CHEBI:18420"/>
    </cofactor>
</comment>
<evidence type="ECO:0000256" key="9">
    <source>
        <dbReference type="ARBA" id="ARBA00023204"/>
    </source>
</evidence>
<evidence type="ECO:0000256" key="3">
    <source>
        <dbReference type="ARBA" id="ARBA00022457"/>
    </source>
</evidence>
<evidence type="ECO:0000256" key="2">
    <source>
        <dbReference type="ARBA" id="ARBA00005582"/>
    </source>
</evidence>
<organism evidence="13 14">
    <name type="scientific">Faecalibaculum rodentium</name>
    <dbReference type="NCBI Taxonomy" id="1702221"/>
    <lineage>
        <taxon>Bacteria</taxon>
        <taxon>Bacillati</taxon>
        <taxon>Bacillota</taxon>
        <taxon>Erysipelotrichia</taxon>
        <taxon>Erysipelotrichales</taxon>
        <taxon>Erysipelotrichaceae</taxon>
        <taxon>Faecalibaculum</taxon>
    </lineage>
</organism>
<evidence type="ECO:0000256" key="6">
    <source>
        <dbReference type="ARBA" id="ARBA00022763"/>
    </source>
</evidence>
<evidence type="ECO:0000313" key="14">
    <source>
        <dbReference type="Proteomes" id="UP000186758"/>
    </source>
</evidence>
<dbReference type="InterPro" id="IPR020476">
    <property type="entry name" value="Nudix_hydrolase"/>
</dbReference>
<evidence type="ECO:0000256" key="4">
    <source>
        <dbReference type="ARBA" id="ARBA00022705"/>
    </source>
</evidence>
<accession>A0A1Q9YN54</accession>
<dbReference type="SUPFAM" id="SSF55811">
    <property type="entry name" value="Nudix"/>
    <property type="match status" value="1"/>
</dbReference>
<keyword evidence="5" id="KW-0479">Metal-binding</keyword>
<evidence type="ECO:0000256" key="8">
    <source>
        <dbReference type="ARBA" id="ARBA00022842"/>
    </source>
</evidence>
<keyword evidence="8" id="KW-0460">Magnesium</keyword>
<dbReference type="InterPro" id="IPR047127">
    <property type="entry name" value="MutT-like"/>
</dbReference>